<keyword evidence="4" id="KW-0012">Acyltransferase</keyword>
<feature type="domain" description="AB hydrolase-1" evidence="6">
    <location>
        <begin position="321"/>
        <end position="560"/>
    </location>
</feature>
<evidence type="ECO:0000256" key="3">
    <source>
        <dbReference type="ARBA" id="ARBA00022679"/>
    </source>
</evidence>
<evidence type="ECO:0000256" key="4">
    <source>
        <dbReference type="ARBA" id="ARBA00023315"/>
    </source>
</evidence>
<dbReference type="InterPro" id="IPR029058">
    <property type="entry name" value="AB_hydrolase_fold"/>
</dbReference>
<feature type="domain" description="Poly-beta-hydroxybutyrate polymerase N-terminal" evidence="7">
    <location>
        <begin position="149"/>
        <end position="317"/>
    </location>
</feature>
<comment type="subcellular location">
    <subcellularLocation>
        <location evidence="1">Cytoplasm</location>
    </subcellularLocation>
</comment>
<dbReference type="Gene3D" id="3.40.50.1820">
    <property type="entry name" value="alpha/beta hydrolase"/>
    <property type="match status" value="1"/>
</dbReference>
<dbReference type="SUPFAM" id="SSF53474">
    <property type="entry name" value="alpha/beta-Hydrolases"/>
    <property type="match status" value="1"/>
</dbReference>
<dbReference type="Pfam" id="PF00561">
    <property type="entry name" value="Abhydrolase_1"/>
    <property type="match status" value="1"/>
</dbReference>
<comment type="caution">
    <text evidence="8">The sequence shown here is derived from an EMBL/GenBank/DDBJ whole genome shotgun (WGS) entry which is preliminary data.</text>
</comment>
<gene>
    <name evidence="8" type="primary">phaC</name>
    <name evidence="8" type="ORF">Q9K01_10695</name>
</gene>
<keyword evidence="9" id="KW-1185">Reference proteome</keyword>
<keyword evidence="2" id="KW-0963">Cytoplasm</keyword>
<dbReference type="NCBIfam" id="TIGR01838">
    <property type="entry name" value="PHA_synth_I"/>
    <property type="match status" value="1"/>
</dbReference>
<dbReference type="PANTHER" id="PTHR36837">
    <property type="entry name" value="POLY(3-HYDROXYALKANOATE) POLYMERASE SUBUNIT PHAC"/>
    <property type="match status" value="1"/>
</dbReference>
<proteinExistence type="predicted"/>
<sequence>MIDKAETDRPAADEPVDETRADPFAHALEGQARLVQAMFAPLASGLGDRQVTPEDAQHWAEVGQKLQAMWLQYQTERLSDPQAMLPYLDPSRWMTLAQGWFRQMPLAHVEQQKALWDEGFRLWEDVLGQYGIGPKADEATEGDPQLPRKDRRFADERWRAHPAFALLHQTYLFLAERVGEMVDRIEGLPADKREQLRFTTRAITEAASPANFPLTNPVVLERTLETRGDNLVKGMEHLLADLRRGQLSHTDSKAFKLGENIAVTPGKVVHETPLYQLIQYSPTTEKVLATPLIIFPPWINRFYILDLNEKKSFVRWAVAQGLTVFMVSWKSADASMKDVVWDDYVRAQIDAIDHVRERLDVPSVNAIGYCVAGTTLAATLAVLHRRGEQERVKSATFFTAQVDFEKAGELLNLVDDQQMAAIEALAPEGYLDGRYMAAAFNMLRGTDLIWNYVVNNYMLGEDYPAFDLLHWNGDVTNLPAKWHQQYLRDLYRDNRLVQKDELSVDGTPIDLDLIRTPTFIQAGREDHIAPAESVWRLTEHLSGPVRFVLAGSGHIAGVVNPPEANKYQYWINEAEVGSLEEFTQGAIEHPGSWWPDWIEWLRAQDGETVPAKGKRKPGSRGDMVIEDAPGRYVMAR</sequence>
<dbReference type="EMBL" id="JAVAIL010000003">
    <property type="protein sequence ID" value="MDP4540094.1"/>
    <property type="molecule type" value="Genomic_DNA"/>
</dbReference>
<dbReference type="RefSeq" id="WP_305930238.1">
    <property type="nucleotide sequence ID" value="NZ_JAVAIL010000003.1"/>
</dbReference>
<dbReference type="Proteomes" id="UP001235664">
    <property type="component" value="Unassembled WGS sequence"/>
</dbReference>
<protein>
    <submittedName>
        <fullName evidence="8">Class I poly(R)-hydroxyalkanoic acid synthase</fullName>
    </submittedName>
</protein>
<evidence type="ECO:0000256" key="1">
    <source>
        <dbReference type="ARBA" id="ARBA00004496"/>
    </source>
</evidence>
<evidence type="ECO:0000259" key="6">
    <source>
        <dbReference type="Pfam" id="PF00561"/>
    </source>
</evidence>
<name>A0ABT9H9U1_9SPHN</name>
<dbReference type="InterPro" id="IPR051321">
    <property type="entry name" value="PHA/PHB_synthase"/>
</dbReference>
<evidence type="ECO:0000256" key="2">
    <source>
        <dbReference type="ARBA" id="ARBA00022490"/>
    </source>
</evidence>
<dbReference type="InterPro" id="IPR010941">
    <property type="entry name" value="PhaC_N"/>
</dbReference>
<feature type="region of interest" description="Disordered" evidence="5">
    <location>
        <begin position="1"/>
        <end position="21"/>
    </location>
</feature>
<dbReference type="InterPro" id="IPR010963">
    <property type="entry name" value="PHA_synth_I"/>
</dbReference>
<keyword evidence="3" id="KW-0808">Transferase</keyword>
<dbReference type="PANTHER" id="PTHR36837:SF5">
    <property type="entry name" value="POLY-3-HYDROXYBUTYRATE SYNTHASE"/>
    <property type="match status" value="1"/>
</dbReference>
<evidence type="ECO:0000313" key="8">
    <source>
        <dbReference type="EMBL" id="MDP4540094.1"/>
    </source>
</evidence>
<reference evidence="8 9" key="1">
    <citation type="submission" date="2023-08" db="EMBL/GenBank/DDBJ databases">
        <title>genomic of DY56.</title>
        <authorList>
            <person name="Wang Y."/>
        </authorList>
    </citation>
    <scope>NUCLEOTIDE SEQUENCE [LARGE SCALE GENOMIC DNA]</scope>
    <source>
        <strain evidence="8 9">DY56-A-20</strain>
    </source>
</reference>
<dbReference type="Pfam" id="PF07167">
    <property type="entry name" value="PhaC_N"/>
    <property type="match status" value="1"/>
</dbReference>
<dbReference type="InterPro" id="IPR000073">
    <property type="entry name" value="AB_hydrolase_1"/>
</dbReference>
<evidence type="ECO:0000256" key="5">
    <source>
        <dbReference type="SAM" id="MobiDB-lite"/>
    </source>
</evidence>
<accession>A0ABT9H9U1</accession>
<evidence type="ECO:0000259" key="7">
    <source>
        <dbReference type="Pfam" id="PF07167"/>
    </source>
</evidence>
<evidence type="ECO:0000313" key="9">
    <source>
        <dbReference type="Proteomes" id="UP001235664"/>
    </source>
</evidence>
<organism evidence="8 9">
    <name type="scientific">Qipengyuania benthica</name>
    <dbReference type="NCBI Taxonomy" id="3067651"/>
    <lineage>
        <taxon>Bacteria</taxon>
        <taxon>Pseudomonadati</taxon>
        <taxon>Pseudomonadota</taxon>
        <taxon>Alphaproteobacteria</taxon>
        <taxon>Sphingomonadales</taxon>
        <taxon>Erythrobacteraceae</taxon>
        <taxon>Qipengyuania</taxon>
    </lineage>
</organism>